<feature type="transmembrane region" description="Helical" evidence="1">
    <location>
        <begin position="6"/>
        <end position="25"/>
    </location>
</feature>
<evidence type="ECO:0000313" key="2">
    <source>
        <dbReference type="EMBL" id="KAA1424029.1"/>
    </source>
</evidence>
<organism evidence="2 3">
    <name type="scientific">Nocardioides antri</name>
    <dbReference type="NCBI Taxonomy" id="2607659"/>
    <lineage>
        <taxon>Bacteria</taxon>
        <taxon>Bacillati</taxon>
        <taxon>Actinomycetota</taxon>
        <taxon>Actinomycetes</taxon>
        <taxon>Propionibacteriales</taxon>
        <taxon>Nocardioidaceae</taxon>
        <taxon>Nocardioides</taxon>
    </lineage>
</organism>
<dbReference type="AlphaFoldDB" id="A0A5B1LWB0"/>
<dbReference type="EMBL" id="VUJW01000017">
    <property type="protein sequence ID" value="KAA1424029.1"/>
    <property type="molecule type" value="Genomic_DNA"/>
</dbReference>
<evidence type="ECO:0000313" key="3">
    <source>
        <dbReference type="Proteomes" id="UP000324351"/>
    </source>
</evidence>
<keyword evidence="1" id="KW-0812">Transmembrane</keyword>
<reference evidence="2 3" key="2">
    <citation type="submission" date="2019-09" db="EMBL/GenBank/DDBJ databases">
        <authorList>
            <person name="Jin C."/>
        </authorList>
    </citation>
    <scope>NUCLEOTIDE SEQUENCE [LARGE SCALE GENOMIC DNA]</scope>
    <source>
        <strain evidence="2 3">BN140041</strain>
    </source>
</reference>
<proteinExistence type="predicted"/>
<name>A0A5B1LWB0_9ACTN</name>
<accession>A0A5B1LWB0</accession>
<protein>
    <submittedName>
        <fullName evidence="2">Uncharacterized protein</fullName>
    </submittedName>
</protein>
<evidence type="ECO:0000256" key="1">
    <source>
        <dbReference type="SAM" id="Phobius"/>
    </source>
</evidence>
<reference evidence="2 3" key="1">
    <citation type="submission" date="2019-09" db="EMBL/GenBank/DDBJ databases">
        <title>Nocardioides panacisoli sp. nov., isolated from the soil of a ginseng field.</title>
        <authorList>
            <person name="Cho C."/>
        </authorList>
    </citation>
    <scope>NUCLEOTIDE SEQUENCE [LARGE SCALE GENOMIC DNA]</scope>
    <source>
        <strain evidence="2 3">BN140041</strain>
    </source>
</reference>
<keyword evidence="1" id="KW-0472">Membrane</keyword>
<sequence length="119" mass="12868">MEEVVFTALDALVVCFAIAVTALLLDLMARWRSNAVVYAIAAANVKPGGVGYRSPEARSIRIVWLHAGCGWASFWYLVSLWNGATIVLLLMGLGFVLVGLGPVLSIAGRPRALIPPRYR</sequence>
<dbReference type="RefSeq" id="WP_149752275.1">
    <property type="nucleotide sequence ID" value="NZ_VUJW01000017.1"/>
</dbReference>
<gene>
    <name evidence="2" type="ORF">F0U47_20085</name>
</gene>
<dbReference type="Proteomes" id="UP000324351">
    <property type="component" value="Unassembled WGS sequence"/>
</dbReference>
<feature type="transmembrane region" description="Helical" evidence="1">
    <location>
        <begin position="84"/>
        <end position="107"/>
    </location>
</feature>
<keyword evidence="3" id="KW-1185">Reference proteome</keyword>
<feature type="transmembrane region" description="Helical" evidence="1">
    <location>
        <begin position="62"/>
        <end position="78"/>
    </location>
</feature>
<keyword evidence="1" id="KW-1133">Transmembrane helix</keyword>
<comment type="caution">
    <text evidence="2">The sequence shown here is derived from an EMBL/GenBank/DDBJ whole genome shotgun (WGS) entry which is preliminary data.</text>
</comment>